<accession>A0A3D9BAD6</accession>
<gene>
    <name evidence="1" type="ORF">DRF68_08990</name>
</gene>
<comment type="caution">
    <text evidence="1">The sequence shown here is derived from an EMBL/GenBank/DDBJ whole genome shotgun (WGS) entry which is preliminary data.</text>
</comment>
<protein>
    <recommendedName>
        <fullName evidence="3">Helix-turn-helix domain-containing protein</fullName>
    </recommendedName>
</protein>
<organism evidence="1 2">
    <name type="scientific">Candidatus Chryseobacterium massiliense</name>
    <dbReference type="NCBI Taxonomy" id="204089"/>
    <lineage>
        <taxon>Bacteria</taxon>
        <taxon>Pseudomonadati</taxon>
        <taxon>Bacteroidota</taxon>
        <taxon>Flavobacteriia</taxon>
        <taxon>Flavobacteriales</taxon>
        <taxon>Weeksellaceae</taxon>
        <taxon>Chryseobacterium group</taxon>
        <taxon>Chryseobacterium</taxon>
    </lineage>
</organism>
<reference evidence="1 2" key="1">
    <citation type="journal article" date="2004" name="Emerg. Infect. Dis.">
        <title>Amoebae-resisting bacteria isolated from human nasal swabs by amoebal coculture.</title>
        <authorList>
            <person name="Greub G."/>
            <person name="La Scola B."/>
            <person name="Raoult D."/>
        </authorList>
    </citation>
    <scope>NUCLEOTIDE SEQUENCE [LARGE SCALE GENOMIC DNA]</scope>
    <source>
        <strain evidence="1 2">CCUG 51329</strain>
    </source>
</reference>
<dbReference type="Proteomes" id="UP000256924">
    <property type="component" value="Unassembled WGS sequence"/>
</dbReference>
<evidence type="ECO:0008006" key="3">
    <source>
        <dbReference type="Google" id="ProtNLM"/>
    </source>
</evidence>
<evidence type="ECO:0000313" key="1">
    <source>
        <dbReference type="EMBL" id="REC50620.1"/>
    </source>
</evidence>
<proteinExistence type="predicted"/>
<name>A0A3D9BAD6_9FLAO</name>
<dbReference type="EMBL" id="QNVU01000014">
    <property type="protein sequence ID" value="REC50620.1"/>
    <property type="molecule type" value="Genomic_DNA"/>
</dbReference>
<sequence length="216" mass="25361">MYYFELIQRFWDFNQRNPVGSTGISMYMYLLKIGYDNNRYDFHISDVTASKELGLTRKTVKSIKEQLRDFGLIEFKTKNGLPCYYRLLLDYPLQIAETEKKKNIKIAKNLVASKSEDIEIPAKQKSLTPLINQKDIPSFEEFIGYAETLETYDSELDFRIKEKYEEWVMNGWQNSSNRSITNWKAALKSILPYMKNTDNGHQLSVINIPSIKRPKN</sequence>
<keyword evidence="2" id="KW-1185">Reference proteome</keyword>
<dbReference type="RefSeq" id="WP_116098412.1">
    <property type="nucleotide sequence ID" value="NZ_QNVU01000014.1"/>
</dbReference>
<dbReference type="AlphaFoldDB" id="A0A3D9BAD6"/>
<evidence type="ECO:0000313" key="2">
    <source>
        <dbReference type="Proteomes" id="UP000256924"/>
    </source>
</evidence>